<organism evidence="2 3">
    <name type="scientific">Hypsizygus marmoreus</name>
    <name type="common">White beech mushroom</name>
    <name type="synonym">Agaricus marmoreus</name>
    <dbReference type="NCBI Taxonomy" id="39966"/>
    <lineage>
        <taxon>Eukaryota</taxon>
        <taxon>Fungi</taxon>
        <taxon>Dikarya</taxon>
        <taxon>Basidiomycota</taxon>
        <taxon>Agaricomycotina</taxon>
        <taxon>Agaricomycetes</taxon>
        <taxon>Agaricomycetidae</taxon>
        <taxon>Agaricales</taxon>
        <taxon>Tricholomatineae</taxon>
        <taxon>Lyophyllaceae</taxon>
        <taxon>Hypsizygus</taxon>
    </lineage>
</organism>
<dbReference type="OrthoDB" id="3024682at2759"/>
<keyword evidence="3" id="KW-1185">Reference proteome</keyword>
<dbReference type="InParanoid" id="A0A369JRM5"/>
<dbReference type="EMBL" id="LUEZ02000048">
    <property type="protein sequence ID" value="RDB23015.1"/>
    <property type="molecule type" value="Genomic_DNA"/>
</dbReference>
<evidence type="ECO:0000256" key="1">
    <source>
        <dbReference type="SAM" id="MobiDB-lite"/>
    </source>
</evidence>
<reference evidence="2" key="1">
    <citation type="submission" date="2018-04" db="EMBL/GenBank/DDBJ databases">
        <title>Whole genome sequencing of Hypsizygus marmoreus.</title>
        <authorList>
            <person name="Choi I.-G."/>
            <person name="Min B."/>
            <person name="Kim J.-G."/>
            <person name="Kim S."/>
            <person name="Oh Y.-L."/>
            <person name="Kong W.-S."/>
            <person name="Park H."/>
            <person name="Jeong J."/>
            <person name="Song E.-S."/>
        </authorList>
    </citation>
    <scope>NUCLEOTIDE SEQUENCE [LARGE SCALE GENOMIC DNA]</scope>
    <source>
        <strain evidence="2">51987-8</strain>
    </source>
</reference>
<sequence>MTRLPFSLLALSERLGGVVEAIQTSFTAQSDKSPDYDALLAAELAAWRARRPQFRQIESYTARPSTYSQDEGSSYDTDGSETLVSEESHPTFYAIPELHKEPSAIVLSGKILPNIANFDEEDADTSDNESFYSFRSTRAEPDLERTAATTDGHINHLAASFSSPLVDCVTPLAPAPLHHSGKTRSKVVFIPRESLGTCPVHGCAPCGICQPTAMPVLFNFDL</sequence>
<gene>
    <name evidence="2" type="ORF">Hypma_009760</name>
</gene>
<proteinExistence type="predicted"/>
<protein>
    <submittedName>
        <fullName evidence="2">Uncharacterized protein</fullName>
    </submittedName>
</protein>
<evidence type="ECO:0000313" key="2">
    <source>
        <dbReference type="EMBL" id="RDB23015.1"/>
    </source>
</evidence>
<accession>A0A369JRM5</accession>
<comment type="caution">
    <text evidence="2">The sequence shown here is derived from an EMBL/GenBank/DDBJ whole genome shotgun (WGS) entry which is preliminary data.</text>
</comment>
<evidence type="ECO:0000313" key="3">
    <source>
        <dbReference type="Proteomes" id="UP000076154"/>
    </source>
</evidence>
<feature type="region of interest" description="Disordered" evidence="1">
    <location>
        <begin position="60"/>
        <end position="80"/>
    </location>
</feature>
<name>A0A369JRM5_HYPMA</name>
<dbReference type="AlphaFoldDB" id="A0A369JRM5"/>
<dbReference type="Proteomes" id="UP000076154">
    <property type="component" value="Unassembled WGS sequence"/>
</dbReference>